<feature type="compositionally biased region" description="Acidic residues" evidence="2">
    <location>
        <begin position="203"/>
        <end position="215"/>
    </location>
</feature>
<evidence type="ECO:0000256" key="3">
    <source>
        <dbReference type="SAM" id="SignalP"/>
    </source>
</evidence>
<gene>
    <name evidence="5" type="ORF">G2W53_009298</name>
</gene>
<dbReference type="SUPFAM" id="SSF53098">
    <property type="entry name" value="Ribonuclease H-like"/>
    <property type="match status" value="1"/>
</dbReference>
<evidence type="ECO:0000256" key="2">
    <source>
        <dbReference type="SAM" id="MobiDB-lite"/>
    </source>
</evidence>
<dbReference type="InterPro" id="IPR012337">
    <property type="entry name" value="RNaseH-like_sf"/>
</dbReference>
<evidence type="ECO:0000313" key="6">
    <source>
        <dbReference type="Proteomes" id="UP000634136"/>
    </source>
</evidence>
<feature type="compositionally biased region" description="Basic and acidic residues" evidence="2">
    <location>
        <begin position="184"/>
        <end position="202"/>
    </location>
</feature>
<feature type="region of interest" description="Disordered" evidence="2">
    <location>
        <begin position="621"/>
        <end position="656"/>
    </location>
</feature>
<feature type="region of interest" description="Disordered" evidence="2">
    <location>
        <begin position="184"/>
        <end position="218"/>
    </location>
</feature>
<dbReference type="InterPro" id="IPR036397">
    <property type="entry name" value="RNaseH_sf"/>
</dbReference>
<organism evidence="5 6">
    <name type="scientific">Senna tora</name>
    <dbReference type="NCBI Taxonomy" id="362788"/>
    <lineage>
        <taxon>Eukaryota</taxon>
        <taxon>Viridiplantae</taxon>
        <taxon>Streptophyta</taxon>
        <taxon>Embryophyta</taxon>
        <taxon>Tracheophyta</taxon>
        <taxon>Spermatophyta</taxon>
        <taxon>Magnoliopsida</taxon>
        <taxon>eudicotyledons</taxon>
        <taxon>Gunneridae</taxon>
        <taxon>Pentapetalae</taxon>
        <taxon>rosids</taxon>
        <taxon>fabids</taxon>
        <taxon>Fabales</taxon>
        <taxon>Fabaceae</taxon>
        <taxon>Caesalpinioideae</taxon>
        <taxon>Cassia clade</taxon>
        <taxon>Senna</taxon>
    </lineage>
</organism>
<dbReference type="GO" id="GO:0004523">
    <property type="term" value="F:RNA-DNA hybrid ribonuclease activity"/>
    <property type="evidence" value="ECO:0007669"/>
    <property type="project" value="InterPro"/>
</dbReference>
<evidence type="ECO:0000313" key="5">
    <source>
        <dbReference type="EMBL" id="KAF7834439.1"/>
    </source>
</evidence>
<keyword evidence="6" id="KW-1185">Reference proteome</keyword>
<dbReference type="GO" id="GO:0003676">
    <property type="term" value="F:nucleic acid binding"/>
    <property type="evidence" value="ECO:0007669"/>
    <property type="project" value="InterPro"/>
</dbReference>
<evidence type="ECO:0000259" key="4">
    <source>
        <dbReference type="Pfam" id="PF13456"/>
    </source>
</evidence>
<dbReference type="Gene3D" id="3.30.420.10">
    <property type="entry name" value="Ribonuclease H-like superfamily/Ribonuclease H"/>
    <property type="match status" value="1"/>
</dbReference>
<dbReference type="EMBL" id="JAAIUW010000004">
    <property type="protein sequence ID" value="KAF7834439.1"/>
    <property type="molecule type" value="Genomic_DNA"/>
</dbReference>
<dbReference type="PANTHER" id="PTHR35164:SF9">
    <property type="entry name" value="EXPRESSED PROTEIN"/>
    <property type="match status" value="1"/>
</dbReference>
<feature type="coiled-coil region" evidence="1">
    <location>
        <begin position="462"/>
        <end position="559"/>
    </location>
</feature>
<dbReference type="OrthoDB" id="774313at2759"/>
<accession>A0A834WY81</accession>
<comment type="caution">
    <text evidence="5">The sequence shown here is derived from an EMBL/GenBank/DDBJ whole genome shotgun (WGS) entry which is preliminary data.</text>
</comment>
<protein>
    <submittedName>
        <fullName evidence="5">WEB family protein</fullName>
    </submittedName>
</protein>
<proteinExistence type="predicted"/>
<feature type="domain" description="RNase H type-1" evidence="4">
    <location>
        <begin position="778"/>
        <end position="898"/>
    </location>
</feature>
<reference evidence="5" key="1">
    <citation type="submission" date="2020-09" db="EMBL/GenBank/DDBJ databases">
        <title>Genome-Enabled Discovery of Anthraquinone Biosynthesis in Senna tora.</title>
        <authorList>
            <person name="Kang S.-H."/>
            <person name="Pandey R.P."/>
            <person name="Lee C.-M."/>
            <person name="Sim J.-S."/>
            <person name="Jeong J.-T."/>
            <person name="Choi B.-S."/>
            <person name="Jung M."/>
            <person name="Ginzburg D."/>
            <person name="Zhao K."/>
            <person name="Won S.Y."/>
            <person name="Oh T.-J."/>
            <person name="Yu Y."/>
            <person name="Kim N.-H."/>
            <person name="Lee O.R."/>
            <person name="Lee T.-H."/>
            <person name="Bashyal P."/>
            <person name="Kim T.-S."/>
            <person name="Lee W.-H."/>
            <person name="Kawkins C."/>
            <person name="Kim C.-K."/>
            <person name="Kim J.S."/>
            <person name="Ahn B.O."/>
            <person name="Rhee S.Y."/>
            <person name="Sohng J.K."/>
        </authorList>
    </citation>
    <scope>NUCLEOTIDE SEQUENCE</scope>
    <source>
        <tissue evidence="5">Leaf</tissue>
    </source>
</reference>
<keyword evidence="1" id="KW-0175">Coiled coil</keyword>
<feature type="chain" id="PRO_5033009947" evidence="3">
    <location>
        <begin position="21"/>
        <end position="917"/>
    </location>
</feature>
<dbReference type="InterPro" id="IPR002156">
    <property type="entry name" value="RNaseH_domain"/>
</dbReference>
<dbReference type="AlphaFoldDB" id="A0A834WY81"/>
<feature type="coiled-coil region" evidence="1">
    <location>
        <begin position="384"/>
        <end position="432"/>
    </location>
</feature>
<feature type="coiled-coil region" evidence="1">
    <location>
        <begin position="222"/>
        <end position="326"/>
    </location>
</feature>
<dbReference type="InterPro" id="IPR044730">
    <property type="entry name" value="RNase_H-like_dom_plant"/>
</dbReference>
<feature type="coiled-coil region" evidence="1">
    <location>
        <begin position="84"/>
        <end position="111"/>
    </location>
</feature>
<dbReference type="PANTHER" id="PTHR35164">
    <property type="entry name" value="EXPRESSED PROTEIN"/>
    <property type="match status" value="1"/>
</dbReference>
<dbReference type="CDD" id="cd06222">
    <property type="entry name" value="RNase_H_like"/>
    <property type="match status" value="1"/>
</dbReference>
<name>A0A834WY81_9FABA</name>
<keyword evidence="3" id="KW-0732">Signal</keyword>
<dbReference type="Pfam" id="PF13456">
    <property type="entry name" value="RVT_3"/>
    <property type="match status" value="1"/>
</dbReference>
<feature type="signal peptide" evidence="3">
    <location>
        <begin position="1"/>
        <end position="20"/>
    </location>
</feature>
<sequence length="917" mass="103454">MVLLLFHSTLLPSLIPFTLDAEPGICSCFTRSIWDPSSIIDLAFTVLRSNKSSNLFFDTEDQEATREDKLGQTKEQLCKAEEERDRAFEELNQVRKMAEEANSRIDTALAAKNLQEPQAEEALNEVKKLIEESNSRIDVALATNNNNPAEPEIEVDSSFKDAVSNPTEFDLELNSSSTNAVREMAEEANSKADLAVEEKTEPDSSEQENDVNDNNDVDHGIREEFETRLVEKQSLLDEMKKEMDSVRASEVDAIGLLNDCKRRILELEAELEERKATETNLYDSLATQTNQLELNKILLEESKLEIASLREKLETLQQSALSSMKEETEESQIRPVEVEKILKEAEEEGEKLDPSKAKTLLEQMSFLRNELELAIEGEENDEKAKTLLEEMSFLKNELKLATEAEANSKRAMDDLALALKEVATEANQTKEKLVMSQVELQHSREEAEHLRVLLHKTEDTYKRLLEDSRKEAERNNNTAERLRLEAEESLLAWNTETTEFVNCIRRAEEERAAAQEESKRLMGLLKEAENKTVMSKEENQKLRDILKQALNEANIAKEAAGIAQSENSQLKDIIAVRDEALKMVTHENEMLRIHEAAAFENIKELKKLLAEAPIRELKNIEEEKSSTKEASKEDNKEAGKKTAKAHNKEGEKEAKSLSKTISFNLKDIIYSHKHHKEVMEEIRELTDDDDLKGSIFDALGMDSGSQGLDGDIVSSDEIDESQLDEAENNSRKRKALLRRFGDLIRRKGIVHISGSGSKTSKDINTVWIPPEANMFKVNVDGSCWENDMSISCGGIIRDAEKRWVMGFAKNLGKGNVLLAEMWGIRMGLQIARNNGLSNITIETDSLAAIKLIKGNTSESHPLYAITEDIKRMLFSNGSMNLVHIPRNANKVADTMAKQGHLLPFGDFLYEEPPVFSS</sequence>
<dbReference type="Proteomes" id="UP000634136">
    <property type="component" value="Unassembled WGS sequence"/>
</dbReference>
<evidence type="ECO:0000256" key="1">
    <source>
        <dbReference type="SAM" id="Coils"/>
    </source>
</evidence>